<evidence type="ECO:0000256" key="5">
    <source>
        <dbReference type="ARBA" id="ARBA00023242"/>
    </source>
</evidence>
<dbReference type="PROSITE" id="PS51294">
    <property type="entry name" value="HTH_MYB"/>
    <property type="match status" value="3"/>
</dbReference>
<dbReference type="AlphaFoldDB" id="A0A8J8NGV7"/>
<dbReference type="OrthoDB" id="2143914at2759"/>
<feature type="domain" description="HTH myb-type" evidence="8">
    <location>
        <begin position="174"/>
        <end position="229"/>
    </location>
</feature>
<evidence type="ECO:0000256" key="2">
    <source>
        <dbReference type="ARBA" id="ARBA00023015"/>
    </source>
</evidence>
<dbReference type="Gene3D" id="1.10.10.60">
    <property type="entry name" value="Homeodomain-like"/>
    <property type="match status" value="3"/>
</dbReference>
<dbReference type="PANTHER" id="PTHR46621">
    <property type="entry name" value="SNRNA-ACTIVATING PROTEIN COMPLEX SUBUNIT 4"/>
    <property type="match status" value="1"/>
</dbReference>
<evidence type="ECO:0000256" key="1">
    <source>
        <dbReference type="ARBA" id="ARBA00022737"/>
    </source>
</evidence>
<dbReference type="InterPro" id="IPR017930">
    <property type="entry name" value="Myb_dom"/>
</dbReference>
<feature type="domain" description="Myb-like" evidence="7">
    <location>
        <begin position="174"/>
        <end position="225"/>
    </location>
</feature>
<dbReference type="FunFam" id="1.10.10.60:FF:000010">
    <property type="entry name" value="Transcriptional activator Myb isoform A"/>
    <property type="match status" value="1"/>
</dbReference>
<feature type="domain" description="HTH myb-type" evidence="8">
    <location>
        <begin position="125"/>
        <end position="173"/>
    </location>
</feature>
<dbReference type="SMART" id="SM00717">
    <property type="entry name" value="SANT"/>
    <property type="match status" value="3"/>
</dbReference>
<dbReference type="SUPFAM" id="SSF46689">
    <property type="entry name" value="Homeodomain-like"/>
    <property type="match status" value="2"/>
</dbReference>
<keyword evidence="5" id="KW-0539">Nucleus</keyword>
<keyword evidence="2" id="KW-0805">Transcription regulation</keyword>
<feature type="region of interest" description="Disordered" evidence="6">
    <location>
        <begin position="75"/>
        <end position="117"/>
    </location>
</feature>
<evidence type="ECO:0000259" key="7">
    <source>
        <dbReference type="PROSITE" id="PS50090"/>
    </source>
</evidence>
<feature type="compositionally biased region" description="Low complexity" evidence="6">
    <location>
        <begin position="546"/>
        <end position="558"/>
    </location>
</feature>
<feature type="region of interest" description="Disordered" evidence="6">
    <location>
        <begin position="296"/>
        <end position="322"/>
    </location>
</feature>
<organism evidence="9 10">
    <name type="scientific">Halteria grandinella</name>
    <dbReference type="NCBI Taxonomy" id="5974"/>
    <lineage>
        <taxon>Eukaryota</taxon>
        <taxon>Sar</taxon>
        <taxon>Alveolata</taxon>
        <taxon>Ciliophora</taxon>
        <taxon>Intramacronucleata</taxon>
        <taxon>Spirotrichea</taxon>
        <taxon>Stichotrichia</taxon>
        <taxon>Sporadotrichida</taxon>
        <taxon>Halteriidae</taxon>
        <taxon>Halteria</taxon>
    </lineage>
</organism>
<protein>
    <submittedName>
        <fullName evidence="9">Uncharacterized protein</fullName>
    </submittedName>
</protein>
<feature type="region of interest" description="Disordered" evidence="6">
    <location>
        <begin position="362"/>
        <end position="389"/>
    </location>
</feature>
<feature type="region of interest" description="Disordered" evidence="6">
    <location>
        <begin position="516"/>
        <end position="562"/>
    </location>
</feature>
<dbReference type="Pfam" id="PF00249">
    <property type="entry name" value="Myb_DNA-binding"/>
    <property type="match status" value="1"/>
</dbReference>
<dbReference type="PANTHER" id="PTHR46621:SF1">
    <property type="entry name" value="SNRNA-ACTIVATING PROTEIN COMPLEX SUBUNIT 4"/>
    <property type="match status" value="1"/>
</dbReference>
<gene>
    <name evidence="9" type="ORF">FGO68_gene12665</name>
</gene>
<keyword evidence="3" id="KW-0238">DNA-binding</keyword>
<feature type="domain" description="Myb-like" evidence="7">
    <location>
        <begin position="226"/>
        <end position="276"/>
    </location>
</feature>
<dbReference type="Pfam" id="PF13921">
    <property type="entry name" value="Myb_DNA-bind_6"/>
    <property type="match status" value="1"/>
</dbReference>
<evidence type="ECO:0000313" key="10">
    <source>
        <dbReference type="Proteomes" id="UP000785679"/>
    </source>
</evidence>
<dbReference type="GO" id="GO:0000978">
    <property type="term" value="F:RNA polymerase II cis-regulatory region sequence-specific DNA binding"/>
    <property type="evidence" value="ECO:0007669"/>
    <property type="project" value="TreeGrafter"/>
</dbReference>
<keyword evidence="4" id="KW-0804">Transcription</keyword>
<feature type="domain" description="HTH myb-type" evidence="8">
    <location>
        <begin position="230"/>
        <end position="280"/>
    </location>
</feature>
<dbReference type="GO" id="GO:0042795">
    <property type="term" value="P:snRNA transcription by RNA polymerase II"/>
    <property type="evidence" value="ECO:0007669"/>
    <property type="project" value="TreeGrafter"/>
</dbReference>
<evidence type="ECO:0000256" key="4">
    <source>
        <dbReference type="ARBA" id="ARBA00023163"/>
    </source>
</evidence>
<dbReference type="InterPro" id="IPR009057">
    <property type="entry name" value="Homeodomain-like_sf"/>
</dbReference>
<keyword evidence="10" id="KW-1185">Reference proteome</keyword>
<feature type="compositionally biased region" description="Polar residues" evidence="6">
    <location>
        <begin position="362"/>
        <end position="380"/>
    </location>
</feature>
<evidence type="ECO:0000256" key="3">
    <source>
        <dbReference type="ARBA" id="ARBA00023125"/>
    </source>
</evidence>
<dbReference type="EMBL" id="RRYP01017494">
    <property type="protein sequence ID" value="TNV74095.1"/>
    <property type="molecule type" value="Genomic_DNA"/>
</dbReference>
<comment type="caution">
    <text evidence="9">The sequence shown here is derived from an EMBL/GenBank/DDBJ whole genome shotgun (WGS) entry which is preliminary data.</text>
</comment>
<reference evidence="9" key="1">
    <citation type="submission" date="2019-06" db="EMBL/GenBank/DDBJ databases">
        <authorList>
            <person name="Zheng W."/>
        </authorList>
    </citation>
    <scope>NUCLEOTIDE SEQUENCE</scope>
    <source>
        <strain evidence="9">QDHG01</strain>
    </source>
</reference>
<dbReference type="InterPro" id="IPR051575">
    <property type="entry name" value="Myb-like_DNA-bd"/>
</dbReference>
<feature type="compositionally biased region" description="Low complexity" evidence="6">
    <location>
        <begin position="78"/>
        <end position="93"/>
    </location>
</feature>
<dbReference type="GO" id="GO:0042796">
    <property type="term" value="P:snRNA transcription by RNA polymerase III"/>
    <property type="evidence" value="ECO:0007669"/>
    <property type="project" value="TreeGrafter"/>
</dbReference>
<dbReference type="CDD" id="cd00167">
    <property type="entry name" value="SANT"/>
    <property type="match status" value="3"/>
</dbReference>
<feature type="compositionally biased region" description="Acidic residues" evidence="6">
    <location>
        <begin position="300"/>
        <end position="316"/>
    </location>
</feature>
<dbReference type="InterPro" id="IPR001005">
    <property type="entry name" value="SANT/Myb"/>
</dbReference>
<proteinExistence type="predicted"/>
<sequence length="694" mass="76851">MLTTTQPYHQAFATQSSTTAFTSQPLQSTSISSAKFNNNSVSKQTPSFKVVHQAGKPMSATSAIHASLTFNGKENVDSTTTSGSGSSTLSQQSIGEASFKRQQRANRAEEQEISSSQMSISLASKKKAWSASEDTKLLSYVEKFGDQRWNKVSKCMPGRSEIQCFNRWLELKNDTFVSKGPWTKEEDEILKFMVEEHGAKNWSTIAAALPGRIGKQCRERWHNHLDPNIRKEKWSAEEDRIILEMHQEHGNKWCEIAKSLPGRTDNAIKNRFNSKLKKYANNPNYLQMLPLKRSQFQQEANEDIGEEDDEEEDPEQDDKIPLTTNMVSAKGSFFSRSFSTQPENSSQLLAGLKMLSSLAAGRSNSWSGANSGNENSQENPSVDADSEKKRDIKASVKVLQNRGSDIIFKSQTQDGNACQTNNDFQFPTTLNQPQSRSILTTAALALMRQLQSTGIQRLGIQAQGELTPRTQNSTVPFSASSRSLISRPTPIHLGSSTPQNGIPPQRLTFEGASTIRVSEISNDSEETETGAKTEGRFSISPKQVTSAAGQSSQQGQGSYMKTSGLQGLPNIITRHSSQCLISSQLSAFREYSAQTPPKVLAPIPNFKDVTQTITTNQVKKNYKLSPPESFAKYFCPFRGVKLASKRVCMGQSTGYICVPNFDRSLYNLKKCSYISQSTKPTSQELIVRLLEGLE</sequence>
<name>A0A8J8NGV7_HALGN</name>
<evidence type="ECO:0000259" key="8">
    <source>
        <dbReference type="PROSITE" id="PS51294"/>
    </source>
</evidence>
<dbReference type="Proteomes" id="UP000785679">
    <property type="component" value="Unassembled WGS sequence"/>
</dbReference>
<dbReference type="GO" id="GO:0019185">
    <property type="term" value="C:snRNA-activating protein complex"/>
    <property type="evidence" value="ECO:0007669"/>
    <property type="project" value="TreeGrafter"/>
</dbReference>
<dbReference type="GO" id="GO:0001006">
    <property type="term" value="F:RNA polymerase III type 3 promoter sequence-specific DNA binding"/>
    <property type="evidence" value="ECO:0007669"/>
    <property type="project" value="TreeGrafter"/>
</dbReference>
<feature type="domain" description="Myb-like" evidence="7">
    <location>
        <begin position="125"/>
        <end position="172"/>
    </location>
</feature>
<evidence type="ECO:0000256" key="6">
    <source>
        <dbReference type="SAM" id="MobiDB-lite"/>
    </source>
</evidence>
<accession>A0A8J8NGV7</accession>
<dbReference type="PROSITE" id="PS50090">
    <property type="entry name" value="MYB_LIKE"/>
    <property type="match status" value="3"/>
</dbReference>
<keyword evidence="1" id="KW-0677">Repeat</keyword>
<evidence type="ECO:0000313" key="9">
    <source>
        <dbReference type="EMBL" id="TNV74095.1"/>
    </source>
</evidence>